<dbReference type="KEGG" id="pmai:CF386_06075"/>
<dbReference type="InterPro" id="IPR004013">
    <property type="entry name" value="PHP_dom"/>
</dbReference>
<dbReference type="OrthoDB" id="9804333at2"/>
<dbReference type="RefSeq" id="WP_089073510.1">
    <property type="nucleotide sequence ID" value="NZ_CBCSAM010000001.1"/>
</dbReference>
<dbReference type="AlphaFoldDB" id="A0A220VEJ4"/>
<name>A0A220VEJ4_9GAMM</name>
<gene>
    <name evidence="2" type="ORF">CF386_06075</name>
</gene>
<evidence type="ECO:0000313" key="2">
    <source>
        <dbReference type="EMBL" id="ASK78602.1"/>
    </source>
</evidence>
<feature type="domain" description="Polymerase/histidinol phosphatase N-terminal" evidence="1">
    <location>
        <begin position="3"/>
        <end position="70"/>
    </location>
</feature>
<dbReference type="InterPro" id="IPR003141">
    <property type="entry name" value="Pol/His_phosphatase_N"/>
</dbReference>
<organism evidence="2 3">
    <name type="scientific">Paraphotobacterium marinum</name>
    <dbReference type="NCBI Taxonomy" id="1755811"/>
    <lineage>
        <taxon>Bacteria</taxon>
        <taxon>Pseudomonadati</taxon>
        <taxon>Pseudomonadota</taxon>
        <taxon>Gammaproteobacteria</taxon>
        <taxon>Vibrionales</taxon>
        <taxon>Vibrionaceae</taxon>
        <taxon>Paraphotobacterium</taxon>
    </lineage>
</organism>
<dbReference type="CDD" id="cd07438">
    <property type="entry name" value="PHP_HisPPase_AMP"/>
    <property type="match status" value="1"/>
</dbReference>
<dbReference type="PANTHER" id="PTHR42924:SF3">
    <property type="entry name" value="POLYMERASE_HISTIDINOL PHOSPHATASE N-TERMINAL DOMAIN-CONTAINING PROTEIN"/>
    <property type="match status" value="1"/>
</dbReference>
<sequence>MLIDLHMHTNLSDGILSPEELVNRAISKNLHMISITDHDSIDAIKVVEKYILNNNLNLKFIKGIELSTIWNHTKEVHIVGLNINPNNERLLKLIEEQKKKRNIRAELICKKLEESLNIDNIYSKIRSTFGIDSNITRYHIAKWLVNEKIVNNEQQAFKKFLSKGKSCYAKPQWCDLHEAIEAIHASNGLAVLAHPLRYKLSTYQLKELIEHFVAHNGDGLEAIQPNQTNKERNLLRELSNKYKLKVSQGSDFHYPCAWNELGKDLLVTKDYNFIWKDWI</sequence>
<accession>A0A220VEJ4</accession>
<keyword evidence="3" id="KW-1185">Reference proteome</keyword>
<reference evidence="2 3" key="1">
    <citation type="journal article" date="2016" name="Int. J. Syst. Evol. Microbiol.">
        <title>Paraphotobacterium marinum gen. nov., sp. nov., a member of the family Vibrionaceae, isolated from surface seawater.</title>
        <authorList>
            <person name="Huang Z."/>
            <person name="Dong C."/>
            <person name="Shao Z."/>
        </authorList>
    </citation>
    <scope>NUCLEOTIDE SEQUENCE [LARGE SCALE GENOMIC DNA]</scope>
    <source>
        <strain evidence="2 3">NSCS20N07D</strain>
    </source>
</reference>
<dbReference type="Pfam" id="PF02811">
    <property type="entry name" value="PHP"/>
    <property type="match status" value="1"/>
</dbReference>
<evidence type="ECO:0000313" key="3">
    <source>
        <dbReference type="Proteomes" id="UP000242175"/>
    </source>
</evidence>
<dbReference type="PANTHER" id="PTHR42924">
    <property type="entry name" value="EXONUCLEASE"/>
    <property type="match status" value="1"/>
</dbReference>
<dbReference type="Gene3D" id="3.20.20.140">
    <property type="entry name" value="Metal-dependent hydrolases"/>
    <property type="match status" value="1"/>
</dbReference>
<evidence type="ECO:0000259" key="1">
    <source>
        <dbReference type="SMART" id="SM00481"/>
    </source>
</evidence>
<proteinExistence type="predicted"/>
<dbReference type="InterPro" id="IPR016195">
    <property type="entry name" value="Pol/histidinol_Pase-like"/>
</dbReference>
<dbReference type="SMART" id="SM00481">
    <property type="entry name" value="POLIIIAc"/>
    <property type="match status" value="1"/>
</dbReference>
<dbReference type="InterPro" id="IPR052018">
    <property type="entry name" value="PHP_domain"/>
</dbReference>
<dbReference type="EMBL" id="CP022355">
    <property type="protein sequence ID" value="ASK78602.1"/>
    <property type="molecule type" value="Genomic_DNA"/>
</dbReference>
<protein>
    <submittedName>
        <fullName evidence="2">Phosphatase</fullName>
    </submittedName>
</protein>
<dbReference type="Proteomes" id="UP000242175">
    <property type="component" value="Chromosome large"/>
</dbReference>
<dbReference type="GO" id="GO:0004534">
    <property type="term" value="F:5'-3' RNA exonuclease activity"/>
    <property type="evidence" value="ECO:0007669"/>
    <property type="project" value="TreeGrafter"/>
</dbReference>
<dbReference type="Gene3D" id="1.10.150.650">
    <property type="match status" value="1"/>
</dbReference>
<dbReference type="GO" id="GO:0035312">
    <property type="term" value="F:5'-3' DNA exonuclease activity"/>
    <property type="evidence" value="ECO:0007669"/>
    <property type="project" value="TreeGrafter"/>
</dbReference>
<dbReference type="SUPFAM" id="SSF89550">
    <property type="entry name" value="PHP domain-like"/>
    <property type="match status" value="1"/>
</dbReference>